<dbReference type="Gene3D" id="1.20.120.330">
    <property type="entry name" value="Nucleotidyltransferases domain 2"/>
    <property type="match status" value="1"/>
</dbReference>
<dbReference type="GO" id="GO:0008081">
    <property type="term" value="F:phosphoric diester hydrolase activity"/>
    <property type="evidence" value="ECO:0007669"/>
    <property type="project" value="UniProtKB-UniRule"/>
</dbReference>
<proteinExistence type="inferred from homology"/>
<dbReference type="InterPro" id="IPR045865">
    <property type="entry name" value="ACT-like_dom_sf"/>
</dbReference>
<dbReference type="PANTHER" id="PTHR47320:SF1">
    <property type="entry name" value="BIFUNCTIONAL URIDYLYLTRANSFERASE_URIDYLYL-REMOVING ENZYME"/>
    <property type="match status" value="1"/>
</dbReference>
<evidence type="ECO:0000256" key="4">
    <source>
        <dbReference type="ARBA" id="ARBA00022801"/>
    </source>
</evidence>
<dbReference type="InterPro" id="IPR010043">
    <property type="entry name" value="UTase/UR"/>
</dbReference>
<dbReference type="NCBIfam" id="TIGR01693">
    <property type="entry name" value="UTase_glnD"/>
    <property type="match status" value="1"/>
</dbReference>
<comment type="catalytic activity">
    <reaction evidence="7">
        <text>[protein-PII]-L-tyrosine + UTP = [protein-PII]-uridylyl-L-tyrosine + diphosphate</text>
        <dbReference type="Rhea" id="RHEA:13673"/>
        <dbReference type="Rhea" id="RHEA-COMP:12147"/>
        <dbReference type="Rhea" id="RHEA-COMP:12148"/>
        <dbReference type="ChEBI" id="CHEBI:33019"/>
        <dbReference type="ChEBI" id="CHEBI:46398"/>
        <dbReference type="ChEBI" id="CHEBI:46858"/>
        <dbReference type="ChEBI" id="CHEBI:90602"/>
        <dbReference type="EC" id="2.7.7.59"/>
    </reaction>
</comment>
<keyword evidence="1 7" id="KW-0808">Transferase</keyword>
<dbReference type="HAMAP" id="MF_00277">
    <property type="entry name" value="PII_uridylyl_transf"/>
    <property type="match status" value="1"/>
</dbReference>
<keyword evidence="6 7" id="KW-0511">Multifunctional enzyme</keyword>
<dbReference type="EMBL" id="DSTK01000041">
    <property type="protein sequence ID" value="HFK98685.1"/>
    <property type="molecule type" value="Genomic_DNA"/>
</dbReference>
<sequence>MTTNDCGDGSSMDCKTLVQLREDFKKACGFDVPGVIAARTYAERLLEELRGLISAEAGAASDGWCAAAVGGFGRGQLSFASDLDLVFLHKRRLPSALEAAIRRVVPALWDAGFEVGHMVTSPKDLHDLMRRDFSVQTTYVEAAPAGGDAAFYRQWRDNFLSAFTRSKRARFLENLREYRKSRYSRYGESSYLLEPHLKEGVGSLRDIHTIRWIAVIFLGTPSVSALTDAGWLSAEEALWLEQAEDFLWRVRLQLHHLSGKRQDRLLMADQEVLAKRLGFLDGTEGSAVEAFMHLYYRHTARIRRIAGFLLDRLAHETKKHRRLTTRRTVLPGPFLLEDNHLSFMEPERIRERPERLMALFWEAAKRGAHFHHQTGRIVRENLGAVTEAVRCDPAVVSKFFDILLNPTRSFGVLRVMMETGFLQTFIPELASVRYRVQHDVYHLYTVDEHLLRTVREMHRLEQGLPSLDPQVDCRHLFHDLPYRRILYLAALLHDVGKGQGKNHSVRGAEMSRAIAERLGLDPEEKALLEFLIRHHLLLPDTALKRDLSDEKPIVRCAMQIGSRTKLRLLYLLALADSRATGPGAWNTWRASLMNELYGKVDRVLLRGEWRPEDVTERVEAIQGQVLSLCPPEDRGAVARWLENLSLRYLLSQPSSEILRHFAMEKDVPQQGLALDARPMEGGLWQVTTACRDRPGLFATITGVLWLHGLNILSADIYTRSYGIALDILIVEDVPDPLHPEETWARVRNDLTRCVRDPEALTALKERHRPPIPRKAVVGPKKPDRVVLDESASDFYTVIEVYTWDRPGVLHAMTQTLFELGLTIQLAKISTPGAQVVDVFYVTDLDGAKIQDPERHGLIEERLLECLRSWDVPRSKGQG</sequence>
<dbReference type="Pfam" id="PF01842">
    <property type="entry name" value="ACT"/>
    <property type="match status" value="1"/>
</dbReference>
<keyword evidence="4 7" id="KW-0378">Hydrolase</keyword>
<name>A0A832A3U2_9BACT</name>
<evidence type="ECO:0000256" key="5">
    <source>
        <dbReference type="ARBA" id="ARBA00022842"/>
    </source>
</evidence>
<keyword evidence="5 7" id="KW-0460">Magnesium</keyword>
<dbReference type="SUPFAM" id="SSF81593">
    <property type="entry name" value="Nucleotidyltransferase substrate binding subunit/domain"/>
    <property type="match status" value="1"/>
</dbReference>
<dbReference type="CDD" id="cd00077">
    <property type="entry name" value="HDc"/>
    <property type="match status" value="1"/>
</dbReference>
<evidence type="ECO:0000256" key="2">
    <source>
        <dbReference type="ARBA" id="ARBA00022695"/>
    </source>
</evidence>
<dbReference type="SUPFAM" id="SSF81301">
    <property type="entry name" value="Nucleotidyltransferase"/>
    <property type="match status" value="1"/>
</dbReference>
<dbReference type="GO" id="GO:0006808">
    <property type="term" value="P:regulation of nitrogen utilization"/>
    <property type="evidence" value="ECO:0007669"/>
    <property type="project" value="UniProtKB-UniRule"/>
</dbReference>
<feature type="domain" description="ACT" evidence="8">
    <location>
        <begin position="797"/>
        <end position="876"/>
    </location>
</feature>
<dbReference type="CDD" id="cd04900">
    <property type="entry name" value="ACT_UUR-like_1"/>
    <property type="match status" value="1"/>
</dbReference>
<evidence type="ECO:0000259" key="8">
    <source>
        <dbReference type="PROSITE" id="PS51671"/>
    </source>
</evidence>
<evidence type="ECO:0000256" key="1">
    <source>
        <dbReference type="ARBA" id="ARBA00022679"/>
    </source>
</evidence>
<protein>
    <recommendedName>
        <fullName evidence="7">Bifunctional uridylyltransferase/uridylyl-removing enzyme</fullName>
        <shortName evidence="7">UTase/UR</shortName>
    </recommendedName>
    <alternativeName>
        <fullName evidence="7">Bifunctional [protein-PII] modification enzyme</fullName>
    </alternativeName>
    <alternativeName>
        <fullName evidence="7">Bifunctional nitrogen sensor protein</fullName>
    </alternativeName>
    <domain>
        <recommendedName>
            <fullName evidence="7">[Protein-PII] uridylyltransferase</fullName>
            <shortName evidence="7">PII uridylyltransferase</shortName>
            <shortName evidence="7">UTase</shortName>
            <ecNumber evidence="7">2.7.7.59</ecNumber>
        </recommendedName>
    </domain>
    <domain>
        <recommendedName>
            <fullName evidence="7">[Protein-PII]-UMP uridylyl-removing enzyme</fullName>
            <shortName evidence="7">UR</shortName>
            <ecNumber evidence="7">3.1.4.-</ecNumber>
        </recommendedName>
    </domain>
</protein>
<dbReference type="CDD" id="cd04899">
    <property type="entry name" value="ACT_ACR-UUR-like_2"/>
    <property type="match status" value="1"/>
</dbReference>
<feature type="domain" description="HD" evidence="9">
    <location>
        <begin position="446"/>
        <end position="569"/>
    </location>
</feature>
<dbReference type="InterPro" id="IPR043519">
    <property type="entry name" value="NT_sf"/>
</dbReference>
<comment type="caution">
    <text evidence="10">The sequence shown here is derived from an EMBL/GenBank/DDBJ whole genome shotgun (WGS) entry which is preliminary data.</text>
</comment>
<feature type="region of interest" description="Uridylyltransferase" evidence="7">
    <location>
        <begin position="1"/>
        <end position="329"/>
    </location>
</feature>
<dbReference type="Gene3D" id="1.10.3210.10">
    <property type="entry name" value="Hypothetical protein af1432"/>
    <property type="match status" value="1"/>
</dbReference>
<evidence type="ECO:0000256" key="3">
    <source>
        <dbReference type="ARBA" id="ARBA00022737"/>
    </source>
</evidence>
<dbReference type="SUPFAM" id="SSF109604">
    <property type="entry name" value="HD-domain/PDEase-like"/>
    <property type="match status" value="1"/>
</dbReference>
<evidence type="ECO:0000256" key="7">
    <source>
        <dbReference type="HAMAP-Rule" id="MF_00277"/>
    </source>
</evidence>
<keyword evidence="2 7" id="KW-0548">Nucleotidyltransferase</keyword>
<evidence type="ECO:0000256" key="6">
    <source>
        <dbReference type="ARBA" id="ARBA00023268"/>
    </source>
</evidence>
<comment type="activity regulation">
    <text evidence="7">Uridylyltransferase (UTase) activity is inhibited by glutamine, while glutamine activates uridylyl-removing (UR) activity.</text>
</comment>
<dbReference type="Gene3D" id="3.30.70.260">
    <property type="match status" value="1"/>
</dbReference>
<keyword evidence="3" id="KW-0677">Repeat</keyword>
<dbReference type="AlphaFoldDB" id="A0A832A3U2"/>
<dbReference type="PIRSF" id="PIRSF006288">
    <property type="entry name" value="PII_uridyltransf"/>
    <property type="match status" value="1"/>
</dbReference>
<comment type="caution">
    <text evidence="7">Lacks conserved residue(s) required for the propagation of feature annotation.</text>
</comment>
<dbReference type="EC" id="2.7.7.59" evidence="7"/>
<organism evidence="10">
    <name type="scientific">Desulfacinum infernum</name>
    <dbReference type="NCBI Taxonomy" id="35837"/>
    <lineage>
        <taxon>Bacteria</taxon>
        <taxon>Pseudomonadati</taxon>
        <taxon>Thermodesulfobacteriota</taxon>
        <taxon>Syntrophobacteria</taxon>
        <taxon>Syntrophobacterales</taxon>
        <taxon>Syntrophobacteraceae</taxon>
        <taxon>Desulfacinum</taxon>
    </lineage>
</organism>
<dbReference type="PROSITE" id="PS51831">
    <property type="entry name" value="HD"/>
    <property type="match status" value="1"/>
</dbReference>
<accession>A0A832A3U2</accession>
<dbReference type="SMART" id="SM00471">
    <property type="entry name" value="HDc"/>
    <property type="match status" value="1"/>
</dbReference>
<dbReference type="GO" id="GO:0008773">
    <property type="term" value="F:[protein-PII] uridylyltransferase activity"/>
    <property type="evidence" value="ECO:0007669"/>
    <property type="project" value="UniProtKB-UniRule"/>
</dbReference>
<comment type="similarity">
    <text evidence="7">Belongs to the GlnD family.</text>
</comment>
<comment type="cofactor">
    <cofactor evidence="7">
        <name>Mg(2+)</name>
        <dbReference type="ChEBI" id="CHEBI:18420"/>
    </cofactor>
</comment>
<dbReference type="PANTHER" id="PTHR47320">
    <property type="entry name" value="BIFUNCTIONAL URIDYLYLTRANSFERASE/URIDYLYL-REMOVING ENZYME"/>
    <property type="match status" value="1"/>
</dbReference>
<dbReference type="InterPro" id="IPR003607">
    <property type="entry name" value="HD/PDEase_dom"/>
</dbReference>
<comment type="domain">
    <text evidence="7">Has four distinct domains: an N-terminal nucleotidyltransferase (NT) domain responsible for UTase activity, a central HD domain that encodes UR activity, and two C-terminal ACT domains that seem to have a role in glutamine sensing.</text>
</comment>
<evidence type="ECO:0000313" key="10">
    <source>
        <dbReference type="EMBL" id="HFK98685.1"/>
    </source>
</evidence>
<gene>
    <name evidence="7 10" type="primary">glnD</name>
    <name evidence="10" type="ORF">ENS06_15335</name>
</gene>
<dbReference type="Pfam" id="PF01966">
    <property type="entry name" value="HD"/>
    <property type="match status" value="1"/>
</dbReference>
<dbReference type="InterPro" id="IPR002912">
    <property type="entry name" value="ACT_dom"/>
</dbReference>
<dbReference type="InterPro" id="IPR013546">
    <property type="entry name" value="PII_UdlTrfase/GS_AdlTrfase"/>
</dbReference>
<comment type="catalytic activity">
    <reaction evidence="7">
        <text>[protein-PII]-uridylyl-L-tyrosine + H2O = [protein-PII]-L-tyrosine + UMP + H(+)</text>
        <dbReference type="Rhea" id="RHEA:48600"/>
        <dbReference type="Rhea" id="RHEA-COMP:12147"/>
        <dbReference type="Rhea" id="RHEA-COMP:12148"/>
        <dbReference type="ChEBI" id="CHEBI:15377"/>
        <dbReference type="ChEBI" id="CHEBI:15378"/>
        <dbReference type="ChEBI" id="CHEBI:46858"/>
        <dbReference type="ChEBI" id="CHEBI:57865"/>
        <dbReference type="ChEBI" id="CHEBI:90602"/>
    </reaction>
</comment>
<dbReference type="Pfam" id="PF08335">
    <property type="entry name" value="GlnD_UR_UTase"/>
    <property type="match status" value="1"/>
</dbReference>
<reference evidence="10" key="1">
    <citation type="journal article" date="2020" name="mSystems">
        <title>Genome- and Community-Level Interaction Insights into Carbon Utilization and Element Cycling Functions of Hydrothermarchaeota in Hydrothermal Sediment.</title>
        <authorList>
            <person name="Zhou Z."/>
            <person name="Liu Y."/>
            <person name="Xu W."/>
            <person name="Pan J."/>
            <person name="Luo Z.H."/>
            <person name="Li M."/>
        </authorList>
    </citation>
    <scope>NUCLEOTIDE SEQUENCE [LARGE SCALE GENOMIC DNA]</scope>
    <source>
        <strain evidence="10">SpSt-456</strain>
    </source>
</reference>
<dbReference type="EC" id="3.1.4.-" evidence="7"/>
<dbReference type="PROSITE" id="PS51671">
    <property type="entry name" value="ACT"/>
    <property type="match status" value="2"/>
</dbReference>
<evidence type="ECO:0000259" key="9">
    <source>
        <dbReference type="PROSITE" id="PS51831"/>
    </source>
</evidence>
<feature type="domain" description="ACT" evidence="8">
    <location>
        <begin position="685"/>
        <end position="762"/>
    </location>
</feature>
<dbReference type="SUPFAM" id="SSF55021">
    <property type="entry name" value="ACT-like"/>
    <property type="match status" value="2"/>
</dbReference>
<dbReference type="InterPro" id="IPR006674">
    <property type="entry name" value="HD_domain"/>
</dbReference>
<comment type="function">
    <text evidence="7">Modifies, by uridylylation and deuridylylation, the PII regulatory proteins (GlnB and homologs), in response to the nitrogen status of the cell that GlnD senses through the glutamine level. Under low glutamine levels, catalyzes the conversion of the PII proteins and UTP to PII-UMP and PPi, while under higher glutamine levels, GlnD hydrolyzes PII-UMP to PII and UMP (deuridylylation). Thus, controls uridylylation state and activity of the PII proteins, and plays an important role in the regulation of nitrogen metabolism.</text>
</comment>